<name>A0A815GI61_9BILA</name>
<dbReference type="InterPro" id="IPR032675">
    <property type="entry name" value="LRR_dom_sf"/>
</dbReference>
<organism evidence="1 2">
    <name type="scientific">Adineta steineri</name>
    <dbReference type="NCBI Taxonomy" id="433720"/>
    <lineage>
        <taxon>Eukaryota</taxon>
        <taxon>Metazoa</taxon>
        <taxon>Spiralia</taxon>
        <taxon>Gnathifera</taxon>
        <taxon>Rotifera</taxon>
        <taxon>Eurotatoria</taxon>
        <taxon>Bdelloidea</taxon>
        <taxon>Adinetida</taxon>
        <taxon>Adinetidae</taxon>
        <taxon>Adineta</taxon>
    </lineage>
</organism>
<dbReference type="SUPFAM" id="SSF52047">
    <property type="entry name" value="RNI-like"/>
    <property type="match status" value="1"/>
</dbReference>
<dbReference type="OrthoDB" id="10063321at2759"/>
<evidence type="ECO:0000313" key="1">
    <source>
        <dbReference type="EMBL" id="CAF1338749.1"/>
    </source>
</evidence>
<dbReference type="AlphaFoldDB" id="A0A815GI61"/>
<gene>
    <name evidence="1" type="ORF">VCS650_LOCUS33104</name>
</gene>
<evidence type="ECO:0000313" key="2">
    <source>
        <dbReference type="Proteomes" id="UP000663891"/>
    </source>
</evidence>
<proteinExistence type="predicted"/>
<dbReference type="EMBL" id="CAJNON010000628">
    <property type="protein sequence ID" value="CAF1338749.1"/>
    <property type="molecule type" value="Genomic_DNA"/>
</dbReference>
<evidence type="ECO:0008006" key="3">
    <source>
        <dbReference type="Google" id="ProtNLM"/>
    </source>
</evidence>
<dbReference type="Proteomes" id="UP000663891">
    <property type="component" value="Unassembled WGS sequence"/>
</dbReference>
<protein>
    <recommendedName>
        <fullName evidence="3">F-box domain-containing protein</fullName>
    </recommendedName>
</protein>
<dbReference type="Gene3D" id="3.80.10.10">
    <property type="entry name" value="Ribonuclease Inhibitor"/>
    <property type="match status" value="1"/>
</dbReference>
<sequence length="576" mass="68167">MWAIVVRMNIESLANEILLDQFDYFDGIDLFHTFYGLNTRFNLLICKQYPLHWFRFCGMKKSQFDEICQQHIPRLTNRVYGLSCAEDNWNPGQMDLFFTYIPSFEQFSGLRSLSLQNITSSKTLIKVIQELPYLLNLMHLTINFYYIQEHLIDFQWMHDTIWSLPKLRICSLTNFTIVSGKFCIPTKISSSLQSVKLIGFYFHVDQIDQLMKNTPHLKHLLIYTKISSAMNDDYNLPSLSTLINLDMFVSHIFDLSKMVLFLKNLSNLRHLNIRFSKNMINGYQWEQIIRSYLFKLKVFELDMHDDIPTNQNIEDYMNQLLDSFQSSFWINEHQWFIHCYIVDRTIRLFTSSKFPSYYPEQKLPRIWKSTNPKDTQQDLYRSITMINENFFEQPMPSDICLSRIDYITIKFPLHDQIWSAISNFNCLHAVSVLSYSDAYQSELQSLFDRAPKLHYLNINQDYSLPLQTSLFKCIKPSIHSLICFKMNHCLNEEECLLFCDSPLGMQCQTGSFNVKNRHCIANLVKNMINLQALHIYCQEKLKENRVEVIEWLKDSLPSTCFVTKDPDSTNAIRIWM</sequence>
<accession>A0A815GI61</accession>
<comment type="caution">
    <text evidence="1">The sequence shown here is derived from an EMBL/GenBank/DDBJ whole genome shotgun (WGS) entry which is preliminary data.</text>
</comment>
<reference evidence="1" key="1">
    <citation type="submission" date="2021-02" db="EMBL/GenBank/DDBJ databases">
        <authorList>
            <person name="Nowell W R."/>
        </authorList>
    </citation>
    <scope>NUCLEOTIDE SEQUENCE</scope>
</reference>